<protein>
    <recommendedName>
        <fullName evidence="3">Fimbrial-type adhesion domain-containing protein</fullName>
    </recommendedName>
</protein>
<evidence type="ECO:0000313" key="2">
    <source>
        <dbReference type="Proteomes" id="UP000019030"/>
    </source>
</evidence>
<organism evidence="1 2">
    <name type="scientific">Chania multitudinisentens RB-25</name>
    <dbReference type="NCBI Taxonomy" id="1441930"/>
    <lineage>
        <taxon>Bacteria</taxon>
        <taxon>Pseudomonadati</taxon>
        <taxon>Pseudomonadota</taxon>
        <taxon>Gammaproteobacteria</taxon>
        <taxon>Enterobacterales</taxon>
        <taxon>Yersiniaceae</taxon>
        <taxon>Chania</taxon>
    </lineage>
</organism>
<dbReference type="eggNOG" id="ENOG5032TM5">
    <property type="taxonomic scope" value="Bacteria"/>
</dbReference>
<proteinExistence type="predicted"/>
<dbReference type="KEGG" id="sfo:Z042_07640"/>
<gene>
    <name evidence="1" type="ORF">Z042_07640</name>
</gene>
<evidence type="ECO:0000313" key="1">
    <source>
        <dbReference type="EMBL" id="AHG19499.2"/>
    </source>
</evidence>
<dbReference type="EMBL" id="CP007044">
    <property type="protein sequence ID" value="AHG19499.2"/>
    <property type="molecule type" value="Genomic_DNA"/>
</dbReference>
<sequence length="181" mass="19451">MALTSFSAGAVSAWQDMNPDMPSGLPVDSRCTLSVSTPVIDYGNQSRWQLQDTTGGQVTPGKRTLMLSVVCPYTQPLKLALRSDLRYGARGNINVSLSEAQLDGQSVQLASTTPEGVLNGVPANSLRLQPGSHFAAVQNGRLARGKSLTLRIEIEPLLAERDTRVSAHQSNEATLTMELMK</sequence>
<evidence type="ECO:0008006" key="3">
    <source>
        <dbReference type="Google" id="ProtNLM"/>
    </source>
</evidence>
<reference evidence="1 2" key="2">
    <citation type="submission" date="2015-03" db="EMBL/GenBank/DDBJ databases">
        <authorList>
            <person name="Chan K.-G."/>
        </authorList>
    </citation>
    <scope>NUCLEOTIDE SEQUENCE [LARGE SCALE GENOMIC DNA]</scope>
    <source>
        <strain evidence="1 2">RB-25</strain>
    </source>
</reference>
<dbReference type="AlphaFoldDB" id="W0LAT6"/>
<dbReference type="STRING" id="1441930.Z042_07640"/>
<dbReference type="HOGENOM" id="CLU_1388371_0_0_6"/>
<dbReference type="Proteomes" id="UP000019030">
    <property type="component" value="Chromosome"/>
</dbReference>
<reference evidence="1 2" key="1">
    <citation type="submission" date="2014-01" db="EMBL/GenBank/DDBJ databases">
        <title>Isolation of Serratia multitudinisentens RB-25 from Ex-Landfill site.</title>
        <authorList>
            <person name="Robson E.H.J."/>
        </authorList>
    </citation>
    <scope>NUCLEOTIDE SEQUENCE [LARGE SCALE GENOMIC DNA]</scope>
    <source>
        <strain evidence="1 2">RB-25</strain>
    </source>
</reference>
<accession>W0LAT6</accession>
<name>W0LAT6_9GAMM</name>
<keyword evidence="2" id="KW-1185">Reference proteome</keyword>